<evidence type="ECO:0000313" key="2">
    <source>
        <dbReference type="EMBL" id="KAJ8370448.1"/>
    </source>
</evidence>
<organism evidence="2 3">
    <name type="scientific">Synaphobranchus kaupii</name>
    <name type="common">Kaup's arrowtooth eel</name>
    <dbReference type="NCBI Taxonomy" id="118154"/>
    <lineage>
        <taxon>Eukaryota</taxon>
        <taxon>Metazoa</taxon>
        <taxon>Chordata</taxon>
        <taxon>Craniata</taxon>
        <taxon>Vertebrata</taxon>
        <taxon>Euteleostomi</taxon>
        <taxon>Actinopterygii</taxon>
        <taxon>Neopterygii</taxon>
        <taxon>Teleostei</taxon>
        <taxon>Anguilliformes</taxon>
        <taxon>Synaphobranchidae</taxon>
        <taxon>Synaphobranchus</taxon>
    </lineage>
</organism>
<reference evidence="2" key="1">
    <citation type="journal article" date="2023" name="Science">
        <title>Genome structures resolve the early diversification of teleost fishes.</title>
        <authorList>
            <person name="Parey E."/>
            <person name="Louis A."/>
            <person name="Montfort J."/>
            <person name="Bouchez O."/>
            <person name="Roques C."/>
            <person name="Iampietro C."/>
            <person name="Lluch J."/>
            <person name="Castinel A."/>
            <person name="Donnadieu C."/>
            <person name="Desvignes T."/>
            <person name="Floi Bucao C."/>
            <person name="Jouanno E."/>
            <person name="Wen M."/>
            <person name="Mejri S."/>
            <person name="Dirks R."/>
            <person name="Jansen H."/>
            <person name="Henkel C."/>
            <person name="Chen W.J."/>
            <person name="Zahm M."/>
            <person name="Cabau C."/>
            <person name="Klopp C."/>
            <person name="Thompson A.W."/>
            <person name="Robinson-Rechavi M."/>
            <person name="Braasch I."/>
            <person name="Lecointre G."/>
            <person name="Bobe J."/>
            <person name="Postlethwait J.H."/>
            <person name="Berthelot C."/>
            <person name="Roest Crollius H."/>
            <person name="Guiguen Y."/>
        </authorList>
    </citation>
    <scope>NUCLEOTIDE SEQUENCE</scope>
    <source>
        <strain evidence="2">WJC10195</strain>
    </source>
</reference>
<sequence>MGYLGLKGKFFKRALFSATFLLVPGREIWAGLAGLLKQLKRTEVATAFVSPSAGYLVVSRRRDAKKRPLAGFAEHAPLLNKAGGGGYRARARFARGNNKKSSVGLIHKNYEDSLKMLICQRIRPNGTARTSAAQTPAASGYREKTPERLERPSYPRHAPLNGRPAASCCTSPWRRQFRRECSLDPSAHFREIPYSECTLYRRPVLHGTAIQ</sequence>
<dbReference type="AlphaFoldDB" id="A0A9Q1FZ23"/>
<name>A0A9Q1FZ23_SYNKA</name>
<gene>
    <name evidence="2" type="ORF">SKAU_G00104760</name>
</gene>
<keyword evidence="3" id="KW-1185">Reference proteome</keyword>
<proteinExistence type="predicted"/>
<feature type="compositionally biased region" description="Polar residues" evidence="1">
    <location>
        <begin position="127"/>
        <end position="137"/>
    </location>
</feature>
<accession>A0A9Q1FZ23</accession>
<feature type="compositionally biased region" description="Basic and acidic residues" evidence="1">
    <location>
        <begin position="141"/>
        <end position="153"/>
    </location>
</feature>
<protein>
    <submittedName>
        <fullName evidence="2">Uncharacterized protein</fullName>
    </submittedName>
</protein>
<dbReference type="EMBL" id="JAINUF010000003">
    <property type="protein sequence ID" value="KAJ8370448.1"/>
    <property type="molecule type" value="Genomic_DNA"/>
</dbReference>
<dbReference type="Proteomes" id="UP001152622">
    <property type="component" value="Chromosome 3"/>
</dbReference>
<evidence type="ECO:0000313" key="3">
    <source>
        <dbReference type="Proteomes" id="UP001152622"/>
    </source>
</evidence>
<evidence type="ECO:0000256" key="1">
    <source>
        <dbReference type="SAM" id="MobiDB-lite"/>
    </source>
</evidence>
<feature type="region of interest" description="Disordered" evidence="1">
    <location>
        <begin position="126"/>
        <end position="157"/>
    </location>
</feature>
<comment type="caution">
    <text evidence="2">The sequence shown here is derived from an EMBL/GenBank/DDBJ whole genome shotgun (WGS) entry which is preliminary data.</text>
</comment>